<sequence length="275" mass="30654">MVSTTTLYSFSAEDADLIILSTDNVEFKVHKCILAAASSFFQTMFTLPQKAGSDTPIPVVPVSELGETFDALLRFVYPVDNPDIRTLDELSPVLAAASKYEFHSALSALRTILVYPLFLEVYPTRVFAIASRYDLEPEAQLASRHTLNVNVLDCPLSDDLKFITAYAYHRLINLHRRRAEAAQELLKVPDEVKCMQCNGHGHASSFAPPKWWKVWEEMARKELGLRPTADVIFSMAFLAKVCDLSGCPRCAGSMLASYIFLGELKKSIDELPATI</sequence>
<proteinExistence type="predicted"/>
<dbReference type="InterPro" id="IPR011333">
    <property type="entry name" value="SKP1/BTB/POZ_sf"/>
</dbReference>
<evidence type="ECO:0000313" key="2">
    <source>
        <dbReference type="EMBL" id="KZP21597.1"/>
    </source>
</evidence>
<name>A0A166K6Y8_9AGAM</name>
<protein>
    <recommendedName>
        <fullName evidence="1">BTB domain-containing protein</fullName>
    </recommendedName>
</protein>
<dbReference type="EMBL" id="KV417546">
    <property type="protein sequence ID" value="KZP21597.1"/>
    <property type="molecule type" value="Genomic_DNA"/>
</dbReference>
<organism evidence="2 3">
    <name type="scientific">Athelia psychrophila</name>
    <dbReference type="NCBI Taxonomy" id="1759441"/>
    <lineage>
        <taxon>Eukaryota</taxon>
        <taxon>Fungi</taxon>
        <taxon>Dikarya</taxon>
        <taxon>Basidiomycota</taxon>
        <taxon>Agaricomycotina</taxon>
        <taxon>Agaricomycetes</taxon>
        <taxon>Agaricomycetidae</taxon>
        <taxon>Atheliales</taxon>
        <taxon>Atheliaceae</taxon>
        <taxon>Athelia</taxon>
    </lineage>
</organism>
<dbReference type="STRING" id="436010.A0A166K6Y8"/>
<dbReference type="InterPro" id="IPR000210">
    <property type="entry name" value="BTB/POZ_dom"/>
</dbReference>
<accession>A0A166K6Y8</accession>
<gene>
    <name evidence="2" type="ORF">FIBSPDRAFT_1044121</name>
</gene>
<dbReference type="SUPFAM" id="SSF54695">
    <property type="entry name" value="POZ domain"/>
    <property type="match status" value="1"/>
</dbReference>
<dbReference type="OrthoDB" id="71307at2759"/>
<dbReference type="SMART" id="SM00225">
    <property type="entry name" value="BTB"/>
    <property type="match status" value="1"/>
</dbReference>
<reference evidence="2 3" key="1">
    <citation type="journal article" date="2016" name="Mol. Biol. Evol.">
        <title>Comparative Genomics of Early-Diverging Mushroom-Forming Fungi Provides Insights into the Origins of Lignocellulose Decay Capabilities.</title>
        <authorList>
            <person name="Nagy L.G."/>
            <person name="Riley R."/>
            <person name="Tritt A."/>
            <person name="Adam C."/>
            <person name="Daum C."/>
            <person name="Floudas D."/>
            <person name="Sun H."/>
            <person name="Yadav J.S."/>
            <person name="Pangilinan J."/>
            <person name="Larsson K.H."/>
            <person name="Matsuura K."/>
            <person name="Barry K."/>
            <person name="Labutti K."/>
            <person name="Kuo R."/>
            <person name="Ohm R.A."/>
            <person name="Bhattacharya S.S."/>
            <person name="Shirouzu T."/>
            <person name="Yoshinaga Y."/>
            <person name="Martin F.M."/>
            <person name="Grigoriev I.V."/>
            <person name="Hibbett D.S."/>
        </authorList>
    </citation>
    <scope>NUCLEOTIDE SEQUENCE [LARGE SCALE GENOMIC DNA]</scope>
    <source>
        <strain evidence="2 3">CBS 109695</strain>
    </source>
</reference>
<dbReference type="PROSITE" id="PS50097">
    <property type="entry name" value="BTB"/>
    <property type="match status" value="1"/>
</dbReference>
<dbReference type="AlphaFoldDB" id="A0A166K6Y8"/>
<dbReference type="CDD" id="cd18186">
    <property type="entry name" value="BTB_POZ_ZBTB_KLHL-like"/>
    <property type="match status" value="1"/>
</dbReference>
<dbReference type="Proteomes" id="UP000076532">
    <property type="component" value="Unassembled WGS sequence"/>
</dbReference>
<keyword evidence="3" id="KW-1185">Reference proteome</keyword>
<evidence type="ECO:0000313" key="3">
    <source>
        <dbReference type="Proteomes" id="UP000076532"/>
    </source>
</evidence>
<dbReference type="Pfam" id="PF00651">
    <property type="entry name" value="BTB"/>
    <property type="match status" value="1"/>
</dbReference>
<dbReference type="Gene3D" id="3.30.710.10">
    <property type="entry name" value="Potassium Channel Kv1.1, Chain A"/>
    <property type="match status" value="1"/>
</dbReference>
<evidence type="ECO:0000259" key="1">
    <source>
        <dbReference type="PROSITE" id="PS50097"/>
    </source>
</evidence>
<feature type="domain" description="BTB" evidence="1">
    <location>
        <begin position="15"/>
        <end position="77"/>
    </location>
</feature>